<feature type="transmembrane region" description="Helical" evidence="2">
    <location>
        <begin position="100"/>
        <end position="129"/>
    </location>
</feature>
<keyword evidence="2" id="KW-1133">Transmembrane helix</keyword>
<evidence type="ECO:0000256" key="2">
    <source>
        <dbReference type="SAM" id="Phobius"/>
    </source>
</evidence>
<dbReference type="OrthoDB" id="10268034at2759"/>
<keyword evidence="2" id="KW-0472">Membrane</keyword>
<organism evidence="3 4">
    <name type="scientific">Gossypium schwendimanii</name>
    <name type="common">Cotton</name>
    <dbReference type="NCBI Taxonomy" id="34291"/>
    <lineage>
        <taxon>Eukaryota</taxon>
        <taxon>Viridiplantae</taxon>
        <taxon>Streptophyta</taxon>
        <taxon>Embryophyta</taxon>
        <taxon>Tracheophyta</taxon>
        <taxon>Spermatophyta</taxon>
        <taxon>Magnoliopsida</taxon>
        <taxon>eudicotyledons</taxon>
        <taxon>Gunneridae</taxon>
        <taxon>Pentapetalae</taxon>
        <taxon>rosids</taxon>
        <taxon>malvids</taxon>
        <taxon>Malvales</taxon>
        <taxon>Malvaceae</taxon>
        <taxon>Malvoideae</taxon>
        <taxon>Gossypium</taxon>
    </lineage>
</organism>
<dbReference type="EMBL" id="JABFAF010276354">
    <property type="protein sequence ID" value="MBA0879765.1"/>
    <property type="molecule type" value="Genomic_DNA"/>
</dbReference>
<keyword evidence="2" id="KW-0812">Transmembrane</keyword>
<evidence type="ECO:0000256" key="1">
    <source>
        <dbReference type="SAM" id="MobiDB-lite"/>
    </source>
</evidence>
<accession>A0A7J9N8X5</accession>
<feature type="region of interest" description="Disordered" evidence="1">
    <location>
        <begin position="57"/>
        <end position="83"/>
    </location>
</feature>
<gene>
    <name evidence="3" type="ORF">Goshw_019687</name>
</gene>
<dbReference type="Proteomes" id="UP000593576">
    <property type="component" value="Unassembled WGS sequence"/>
</dbReference>
<evidence type="ECO:0000313" key="4">
    <source>
        <dbReference type="Proteomes" id="UP000593576"/>
    </source>
</evidence>
<feature type="compositionally biased region" description="Basic and acidic residues" evidence="1">
    <location>
        <begin position="61"/>
        <end position="71"/>
    </location>
</feature>
<dbReference type="AlphaFoldDB" id="A0A7J9N8X5"/>
<feature type="compositionally biased region" description="Polar residues" evidence="1">
    <location>
        <begin position="74"/>
        <end position="83"/>
    </location>
</feature>
<reference evidence="3 4" key="1">
    <citation type="journal article" date="2019" name="Genome Biol. Evol.">
        <title>Insights into the evolution of the New World diploid cottons (Gossypium, subgenus Houzingenia) based on genome sequencing.</title>
        <authorList>
            <person name="Grover C.E."/>
            <person name="Arick M.A. 2nd"/>
            <person name="Thrash A."/>
            <person name="Conover J.L."/>
            <person name="Sanders W.S."/>
            <person name="Peterson D.G."/>
            <person name="Frelichowski J.E."/>
            <person name="Scheffler J.A."/>
            <person name="Scheffler B.E."/>
            <person name="Wendel J.F."/>
        </authorList>
    </citation>
    <scope>NUCLEOTIDE SEQUENCE [LARGE SCALE GENOMIC DNA]</scope>
    <source>
        <strain evidence="3">1</strain>
        <tissue evidence="3">Leaf</tissue>
    </source>
</reference>
<protein>
    <submittedName>
        <fullName evidence="3">Uncharacterized protein</fullName>
    </submittedName>
</protein>
<comment type="caution">
    <text evidence="3">The sequence shown here is derived from an EMBL/GenBank/DDBJ whole genome shotgun (WGS) entry which is preliminary data.</text>
</comment>
<evidence type="ECO:0000313" key="3">
    <source>
        <dbReference type="EMBL" id="MBA0879765.1"/>
    </source>
</evidence>
<name>A0A7J9N8X5_GOSSC</name>
<proteinExistence type="predicted"/>
<keyword evidence="4" id="KW-1185">Reference proteome</keyword>
<sequence length="170" mass="18251">MWEVCTHKRNLLIIGAEVDRGKRGGQSALNQVASGGDSAINGQWMVVERKIRRNSGVNGNRKVDLRGEKGSGSKFGTPSNPQTSDGLGVRFGNKTAVSHLVLASFSLVLTGLSLVFAGFSLFLLCSWLWSLGSSGKFTLITTLSDSNLYSDARLFATLDCWLKNVVLPSG</sequence>